<dbReference type="AlphaFoldDB" id="A0A547PN11"/>
<comment type="caution">
    <text evidence="1">The sequence shown here is derived from an EMBL/GenBank/DDBJ whole genome shotgun (WGS) entry which is preliminary data.</text>
</comment>
<evidence type="ECO:0000313" key="1">
    <source>
        <dbReference type="EMBL" id="TRD15521.1"/>
    </source>
</evidence>
<name>A0A547PN11_9RHOB</name>
<accession>A0A547PN11</accession>
<keyword evidence="2" id="KW-1185">Reference proteome</keyword>
<evidence type="ECO:0008006" key="3">
    <source>
        <dbReference type="Google" id="ProtNLM"/>
    </source>
</evidence>
<protein>
    <recommendedName>
        <fullName evidence="3">Arylsulfatase</fullName>
    </recommendedName>
</protein>
<evidence type="ECO:0000313" key="2">
    <source>
        <dbReference type="Proteomes" id="UP000318590"/>
    </source>
</evidence>
<organism evidence="1 2">
    <name type="scientific">Palleronia caenipelagi</name>
    <dbReference type="NCBI Taxonomy" id="2489174"/>
    <lineage>
        <taxon>Bacteria</taxon>
        <taxon>Pseudomonadati</taxon>
        <taxon>Pseudomonadota</taxon>
        <taxon>Alphaproteobacteria</taxon>
        <taxon>Rhodobacterales</taxon>
        <taxon>Roseobacteraceae</taxon>
        <taxon>Palleronia</taxon>
    </lineage>
</organism>
<dbReference type="OrthoDB" id="978447at2"/>
<dbReference type="EMBL" id="VFSV01000040">
    <property type="protein sequence ID" value="TRD15521.1"/>
    <property type="molecule type" value="Genomic_DNA"/>
</dbReference>
<reference evidence="1 2" key="1">
    <citation type="submission" date="2019-06" db="EMBL/GenBank/DDBJ databases">
        <title>Paenimaribius caenipelagi gen. nov., sp. nov., isolated from a tidal flat.</title>
        <authorList>
            <person name="Yoon J.-H."/>
        </authorList>
    </citation>
    <scope>NUCLEOTIDE SEQUENCE [LARGE SCALE GENOMIC DNA]</scope>
    <source>
        <strain evidence="1 2">JBTF-M29</strain>
    </source>
</reference>
<dbReference type="RefSeq" id="WP_142835784.1">
    <property type="nucleotide sequence ID" value="NZ_VFSV01000040.1"/>
</dbReference>
<proteinExistence type="predicted"/>
<dbReference type="Proteomes" id="UP000318590">
    <property type="component" value="Unassembled WGS sequence"/>
</dbReference>
<gene>
    <name evidence="1" type="ORF">FEV53_15965</name>
</gene>
<sequence>MHIAFLHTADVHVATFDQIFDGLGRDAQLTHHVDASLLERARRDGIDAVRVDVETLLSDLSAADVVLCTCSTLGPLADDAAKSSSAIIMIDRPLMEQACADGDKVLVALCLDSARDATLNPLRNCAKEAGRNITPVVVICGDAWAFFEAENIEAYATTIASSIKAKIKEESGIKSIVLAQASMHVAEAKLADIGIPVRSSPVIAAKRCLEVGQVNKGETT</sequence>